<reference evidence="4" key="2">
    <citation type="submission" date="2020-09" db="EMBL/GenBank/DDBJ databases">
        <authorList>
            <person name="Sun Q."/>
            <person name="Ohkuma M."/>
        </authorList>
    </citation>
    <scope>NUCLEOTIDE SEQUENCE</scope>
    <source>
        <strain evidence="4">JCM 4346</strain>
    </source>
</reference>
<sequence>MSGKRGNGEGSIYPYRNGYAAYAWVTTPEGNRRRKYVYGPTRKDVHEKWLKLHNEAKKGPVATKTPTLAQYLAYWLKEVVEPNLRPLTAATYETTVRLYIVPLLGSKRLDRLTVQDMRGWLNKLADTCPSCSVSRRTLTGDAILAPCRTPSPSGEVRERWVNRQLCSAGRSAKPGGR</sequence>
<keyword evidence="5" id="KW-1185">Reference proteome</keyword>
<dbReference type="Gene3D" id="1.10.150.130">
    <property type="match status" value="1"/>
</dbReference>
<dbReference type="InterPro" id="IPR011010">
    <property type="entry name" value="DNA_brk_join_enz"/>
</dbReference>
<dbReference type="InterPro" id="IPR010998">
    <property type="entry name" value="Integrase_recombinase_N"/>
</dbReference>
<evidence type="ECO:0000313" key="4">
    <source>
        <dbReference type="EMBL" id="GGR63481.1"/>
    </source>
</evidence>
<keyword evidence="1 2" id="KW-0238">DNA-binding</keyword>
<dbReference type="GO" id="GO:0003677">
    <property type="term" value="F:DNA binding"/>
    <property type="evidence" value="ECO:0007669"/>
    <property type="project" value="UniProtKB-UniRule"/>
</dbReference>
<reference evidence="4" key="1">
    <citation type="journal article" date="2014" name="Int. J. Syst. Evol. Microbiol.">
        <title>Complete genome sequence of Corynebacterium casei LMG S-19264T (=DSM 44701T), isolated from a smear-ripened cheese.</title>
        <authorList>
            <consortium name="US DOE Joint Genome Institute (JGI-PGF)"/>
            <person name="Walter F."/>
            <person name="Albersmeier A."/>
            <person name="Kalinowski J."/>
            <person name="Ruckert C."/>
        </authorList>
    </citation>
    <scope>NUCLEOTIDE SEQUENCE</scope>
    <source>
        <strain evidence="4">JCM 4346</strain>
    </source>
</reference>
<dbReference type="InterPro" id="IPR044068">
    <property type="entry name" value="CB"/>
</dbReference>
<feature type="domain" description="Core-binding (CB)" evidence="3">
    <location>
        <begin position="62"/>
        <end position="177"/>
    </location>
</feature>
<dbReference type="SUPFAM" id="SSF56349">
    <property type="entry name" value="DNA breaking-rejoining enzymes"/>
    <property type="match status" value="1"/>
</dbReference>
<evidence type="ECO:0000259" key="3">
    <source>
        <dbReference type="PROSITE" id="PS51900"/>
    </source>
</evidence>
<accession>A0A918FQQ2</accession>
<dbReference type="Proteomes" id="UP000658320">
    <property type="component" value="Unassembled WGS sequence"/>
</dbReference>
<gene>
    <name evidence="4" type="ORF">GCM10010251_95230</name>
</gene>
<evidence type="ECO:0000256" key="1">
    <source>
        <dbReference type="ARBA" id="ARBA00023125"/>
    </source>
</evidence>
<proteinExistence type="predicted"/>
<protein>
    <recommendedName>
        <fullName evidence="3">Core-binding (CB) domain-containing protein</fullName>
    </recommendedName>
</protein>
<evidence type="ECO:0000256" key="2">
    <source>
        <dbReference type="PROSITE-ProRule" id="PRU01248"/>
    </source>
</evidence>
<dbReference type="GO" id="GO:0015074">
    <property type="term" value="P:DNA integration"/>
    <property type="evidence" value="ECO:0007669"/>
    <property type="project" value="InterPro"/>
</dbReference>
<dbReference type="PROSITE" id="PS51900">
    <property type="entry name" value="CB"/>
    <property type="match status" value="1"/>
</dbReference>
<dbReference type="EMBL" id="BMSX01000046">
    <property type="protein sequence ID" value="GGR63481.1"/>
    <property type="molecule type" value="Genomic_DNA"/>
</dbReference>
<comment type="caution">
    <text evidence="4">The sequence shown here is derived from an EMBL/GenBank/DDBJ whole genome shotgun (WGS) entry which is preliminary data.</text>
</comment>
<name>A0A918FQQ2_9ACTN</name>
<dbReference type="Pfam" id="PF14659">
    <property type="entry name" value="Phage_int_SAM_3"/>
    <property type="match status" value="1"/>
</dbReference>
<dbReference type="InterPro" id="IPR004107">
    <property type="entry name" value="Integrase_SAM-like_N"/>
</dbReference>
<evidence type="ECO:0000313" key="5">
    <source>
        <dbReference type="Proteomes" id="UP000658320"/>
    </source>
</evidence>
<organism evidence="4 5">
    <name type="scientific">Streptomyces aurantiogriseus</name>
    <dbReference type="NCBI Taxonomy" id="66870"/>
    <lineage>
        <taxon>Bacteria</taxon>
        <taxon>Bacillati</taxon>
        <taxon>Actinomycetota</taxon>
        <taxon>Actinomycetes</taxon>
        <taxon>Kitasatosporales</taxon>
        <taxon>Streptomycetaceae</taxon>
        <taxon>Streptomyces</taxon>
    </lineage>
</organism>
<dbReference type="RefSeq" id="WP_189944285.1">
    <property type="nucleotide sequence ID" value="NZ_BMSX01000046.1"/>
</dbReference>
<dbReference type="AlphaFoldDB" id="A0A918FQQ2"/>